<dbReference type="Gene3D" id="3.10.50.40">
    <property type="match status" value="1"/>
</dbReference>
<evidence type="ECO:0000256" key="3">
    <source>
        <dbReference type="ARBA" id="ARBA00023110"/>
    </source>
</evidence>
<evidence type="ECO:0000256" key="5">
    <source>
        <dbReference type="PROSITE-ProRule" id="PRU00277"/>
    </source>
</evidence>
<comment type="similarity">
    <text evidence="2 6">Belongs to the FKBP-type PPIase family.</text>
</comment>
<name>A0ABT6CFA4_9SPHN</name>
<reference evidence="9 10" key="1">
    <citation type="submission" date="2023-03" db="EMBL/GenBank/DDBJ databases">
        <title>Novosphingobium cyanobacteriorum sp. nov., isolated from a eutrophic reservoir during the Microcystis bloom period.</title>
        <authorList>
            <person name="Kang M."/>
            <person name="Le V."/>
            <person name="Ko S.-R."/>
            <person name="Lee S.-A."/>
            <person name="Ahn C.-Y."/>
        </authorList>
    </citation>
    <scope>NUCLEOTIDE SEQUENCE [LARGE SCALE GENOMIC DNA]</scope>
    <source>
        <strain evidence="9 10">HBC54</strain>
    </source>
</reference>
<evidence type="ECO:0000313" key="9">
    <source>
        <dbReference type="EMBL" id="MDF8332601.1"/>
    </source>
</evidence>
<evidence type="ECO:0000256" key="1">
    <source>
        <dbReference type="ARBA" id="ARBA00000971"/>
    </source>
</evidence>
<feature type="domain" description="PPIase FKBP-type" evidence="8">
    <location>
        <begin position="97"/>
        <end position="180"/>
    </location>
</feature>
<keyword evidence="10" id="KW-1185">Reference proteome</keyword>
<evidence type="ECO:0000313" key="10">
    <source>
        <dbReference type="Proteomes" id="UP001222770"/>
    </source>
</evidence>
<dbReference type="RefSeq" id="WP_277275809.1">
    <property type="nucleotide sequence ID" value="NZ_JAROCY010000004.1"/>
</dbReference>
<dbReference type="PROSITE" id="PS50059">
    <property type="entry name" value="FKBP_PPIASE"/>
    <property type="match status" value="1"/>
</dbReference>
<proteinExistence type="inferred from homology"/>
<evidence type="ECO:0000256" key="2">
    <source>
        <dbReference type="ARBA" id="ARBA00006577"/>
    </source>
</evidence>
<evidence type="ECO:0000256" key="7">
    <source>
        <dbReference type="SAM" id="SignalP"/>
    </source>
</evidence>
<organism evidence="9 10">
    <name type="scientific">Novosphingobium cyanobacteriorum</name>
    <dbReference type="NCBI Taxonomy" id="3024215"/>
    <lineage>
        <taxon>Bacteria</taxon>
        <taxon>Pseudomonadati</taxon>
        <taxon>Pseudomonadota</taxon>
        <taxon>Alphaproteobacteria</taxon>
        <taxon>Sphingomonadales</taxon>
        <taxon>Sphingomonadaceae</taxon>
        <taxon>Novosphingobium</taxon>
    </lineage>
</organism>
<keyword evidence="4 5" id="KW-0413">Isomerase</keyword>
<gene>
    <name evidence="9" type="ORF">POM99_05245</name>
</gene>
<sequence>MADLLQVSALAERKAGDYAQGMTQTLRIAAALATALVSNSALAQAPAPAPAPAAGAVIALPLQPMVGADKRTCNAQTASGLGYTVLKDATGPKAAKGDFVLVNYIGYLAANGQVFDQNMTTPFQSDSVIPGFSEGLGMMPRGSIYRLCIPAALGYGAKGAGDGIPANADLVFQVELLDSKTEAEVAAMRSQAQQGGAPQQ</sequence>
<evidence type="ECO:0000256" key="4">
    <source>
        <dbReference type="ARBA" id="ARBA00023235"/>
    </source>
</evidence>
<comment type="catalytic activity">
    <reaction evidence="1 5 6">
        <text>[protein]-peptidylproline (omega=180) = [protein]-peptidylproline (omega=0)</text>
        <dbReference type="Rhea" id="RHEA:16237"/>
        <dbReference type="Rhea" id="RHEA-COMP:10747"/>
        <dbReference type="Rhea" id="RHEA-COMP:10748"/>
        <dbReference type="ChEBI" id="CHEBI:83833"/>
        <dbReference type="ChEBI" id="CHEBI:83834"/>
        <dbReference type="EC" id="5.2.1.8"/>
    </reaction>
</comment>
<feature type="signal peptide" evidence="7">
    <location>
        <begin position="1"/>
        <end position="43"/>
    </location>
</feature>
<keyword evidence="3 5" id="KW-0697">Rotamase</keyword>
<dbReference type="InterPro" id="IPR046357">
    <property type="entry name" value="PPIase_dom_sf"/>
</dbReference>
<dbReference type="Pfam" id="PF00254">
    <property type="entry name" value="FKBP_C"/>
    <property type="match status" value="1"/>
</dbReference>
<dbReference type="SUPFAM" id="SSF54534">
    <property type="entry name" value="FKBP-like"/>
    <property type="match status" value="1"/>
</dbReference>
<dbReference type="GO" id="GO:0003755">
    <property type="term" value="F:peptidyl-prolyl cis-trans isomerase activity"/>
    <property type="evidence" value="ECO:0007669"/>
    <property type="project" value="UniProtKB-EC"/>
</dbReference>
<dbReference type="EC" id="5.2.1.8" evidence="6"/>
<comment type="caution">
    <text evidence="9">The sequence shown here is derived from an EMBL/GenBank/DDBJ whole genome shotgun (WGS) entry which is preliminary data.</text>
</comment>
<protein>
    <recommendedName>
        <fullName evidence="6">Peptidyl-prolyl cis-trans isomerase</fullName>
        <ecNumber evidence="6">5.2.1.8</ecNumber>
    </recommendedName>
</protein>
<accession>A0ABT6CFA4</accession>
<evidence type="ECO:0000256" key="6">
    <source>
        <dbReference type="RuleBase" id="RU003915"/>
    </source>
</evidence>
<evidence type="ECO:0000259" key="8">
    <source>
        <dbReference type="PROSITE" id="PS50059"/>
    </source>
</evidence>
<dbReference type="PANTHER" id="PTHR43811:SF19">
    <property type="entry name" value="39 KDA FK506-BINDING NUCLEAR PROTEIN"/>
    <property type="match status" value="1"/>
</dbReference>
<dbReference type="EMBL" id="JAROCY010000004">
    <property type="protein sequence ID" value="MDF8332601.1"/>
    <property type="molecule type" value="Genomic_DNA"/>
</dbReference>
<dbReference type="PANTHER" id="PTHR43811">
    <property type="entry name" value="FKBP-TYPE PEPTIDYL-PROLYL CIS-TRANS ISOMERASE FKPA"/>
    <property type="match status" value="1"/>
</dbReference>
<feature type="chain" id="PRO_5046587059" description="Peptidyl-prolyl cis-trans isomerase" evidence="7">
    <location>
        <begin position="44"/>
        <end position="200"/>
    </location>
</feature>
<keyword evidence="7" id="KW-0732">Signal</keyword>
<dbReference type="InterPro" id="IPR001179">
    <property type="entry name" value="PPIase_FKBP_dom"/>
</dbReference>
<dbReference type="Proteomes" id="UP001222770">
    <property type="component" value="Unassembled WGS sequence"/>
</dbReference>